<dbReference type="SUPFAM" id="SSF51735">
    <property type="entry name" value="NAD(P)-binding Rossmann-fold domains"/>
    <property type="match status" value="1"/>
</dbReference>
<feature type="domain" description="Mannitol dehydrogenase N-terminal" evidence="2">
    <location>
        <begin position="29"/>
        <end position="278"/>
    </location>
</feature>
<reference evidence="4 5" key="1">
    <citation type="submission" date="2016-10" db="EMBL/GenBank/DDBJ databases">
        <authorList>
            <person name="de Groot N.N."/>
        </authorList>
    </citation>
    <scope>NUCLEOTIDE SEQUENCE [LARGE SCALE GENOMIC DNA]</scope>
    <source>
        <strain evidence="4 5">DSM 17890</strain>
    </source>
</reference>
<dbReference type="InterPro" id="IPR013118">
    <property type="entry name" value="Mannitol_DH_C"/>
</dbReference>
<evidence type="ECO:0000259" key="3">
    <source>
        <dbReference type="Pfam" id="PF08125"/>
    </source>
</evidence>
<dbReference type="SUPFAM" id="SSF48179">
    <property type="entry name" value="6-phosphogluconate dehydrogenase C-terminal domain-like"/>
    <property type="match status" value="1"/>
</dbReference>
<proteinExistence type="predicted"/>
<dbReference type="EMBL" id="FNMZ01000005">
    <property type="protein sequence ID" value="SDX42791.1"/>
    <property type="molecule type" value="Genomic_DNA"/>
</dbReference>
<dbReference type="STRING" id="356660.SAMN05444336_10577"/>
<dbReference type="OrthoDB" id="271711at2"/>
<sequence length="498" mass="53386">MIRLSRETLTALPAGVAAPAYDRARVSPGILHVGVGNFHRAHLAIYLDDLFAMGKSLDWGILGAGVRAPDADMRARLEAQDWLSTVVELEPGALRARVCGAMTGFAPVAPDNAPLIRAMCDPAIRIVSLTVTEGGYFLDSATGDFDANHPQMLADAANPDAPGSVFGAMLAALRRRRQASIPPFTVMSCDNIPGNGHVAMAALTGLARLHDPAFADWVEDNVAAPDGMVDRIAVVTDDARRAVIRDDFGIDDASPVFCEPFRQWVLEDRFPTGRPEFEAVGVTFAADVSAYEKMKLRVLNGGHACIAYPGALLDCHYAHDAMAHPLVAGFLDKVETEEIVPMVPPPPGQDLRDYLTLIKSRFANPEVKDTIARLCLDGSNRQPKFILPSTKDRVAQGAPVTGLALESALWCRYLAGGSETGREYALEDEQADRLRAAALTAKAEPAAFLGLRDIFGDLGEAPAFSTAFDEALTMLWRDGTAATLARYLSLPAGAPLGR</sequence>
<dbReference type="Gene3D" id="3.40.50.720">
    <property type="entry name" value="NAD(P)-binding Rossmann-like Domain"/>
    <property type="match status" value="1"/>
</dbReference>
<dbReference type="InterPro" id="IPR013131">
    <property type="entry name" value="Mannitol_DH_N"/>
</dbReference>
<dbReference type="InterPro" id="IPR036291">
    <property type="entry name" value="NAD(P)-bd_dom_sf"/>
</dbReference>
<dbReference type="InterPro" id="IPR008927">
    <property type="entry name" value="6-PGluconate_DH-like_C_sf"/>
</dbReference>
<evidence type="ECO:0000313" key="5">
    <source>
        <dbReference type="Proteomes" id="UP000199118"/>
    </source>
</evidence>
<protein>
    <submittedName>
        <fullName evidence="4">Mannitol 2-dehydrogenase</fullName>
    </submittedName>
</protein>
<dbReference type="Pfam" id="PF01232">
    <property type="entry name" value="Mannitol_dh"/>
    <property type="match status" value="1"/>
</dbReference>
<dbReference type="Proteomes" id="UP000199118">
    <property type="component" value="Unassembled WGS sequence"/>
</dbReference>
<accession>A0A1H3BM41</accession>
<dbReference type="GO" id="GO:0016616">
    <property type="term" value="F:oxidoreductase activity, acting on the CH-OH group of donors, NAD or NADP as acceptor"/>
    <property type="evidence" value="ECO:0007669"/>
    <property type="project" value="TreeGrafter"/>
</dbReference>
<dbReference type="InterPro" id="IPR000669">
    <property type="entry name" value="Mannitol_DH"/>
</dbReference>
<dbReference type="Gene3D" id="1.10.1040.10">
    <property type="entry name" value="N-(1-d-carboxylethyl)-l-norvaline Dehydrogenase, domain 2"/>
    <property type="match status" value="1"/>
</dbReference>
<evidence type="ECO:0000259" key="2">
    <source>
        <dbReference type="Pfam" id="PF01232"/>
    </source>
</evidence>
<dbReference type="AlphaFoldDB" id="A0A1H3BM41"/>
<keyword evidence="5" id="KW-1185">Reference proteome</keyword>
<dbReference type="InterPro" id="IPR050988">
    <property type="entry name" value="Mannitol_DH/Oxidoreductase"/>
</dbReference>
<dbReference type="PANTHER" id="PTHR43362:SF1">
    <property type="entry name" value="MANNITOL DEHYDROGENASE 2-RELATED"/>
    <property type="match status" value="1"/>
</dbReference>
<dbReference type="PANTHER" id="PTHR43362">
    <property type="entry name" value="MANNITOL DEHYDROGENASE DSF1-RELATED"/>
    <property type="match status" value="1"/>
</dbReference>
<organism evidence="4 5">
    <name type="scientific">Albimonas donghaensis</name>
    <dbReference type="NCBI Taxonomy" id="356660"/>
    <lineage>
        <taxon>Bacteria</taxon>
        <taxon>Pseudomonadati</taxon>
        <taxon>Pseudomonadota</taxon>
        <taxon>Alphaproteobacteria</taxon>
        <taxon>Rhodobacterales</taxon>
        <taxon>Paracoccaceae</taxon>
        <taxon>Albimonas</taxon>
    </lineage>
</organism>
<evidence type="ECO:0000313" key="4">
    <source>
        <dbReference type="EMBL" id="SDX42791.1"/>
    </source>
</evidence>
<gene>
    <name evidence="4" type="ORF">SAMN05444336_10577</name>
</gene>
<feature type="domain" description="Mannitol dehydrogenase C-terminal" evidence="3">
    <location>
        <begin position="287"/>
        <end position="476"/>
    </location>
</feature>
<evidence type="ECO:0000256" key="1">
    <source>
        <dbReference type="ARBA" id="ARBA00023002"/>
    </source>
</evidence>
<name>A0A1H3BM41_9RHOB</name>
<dbReference type="InterPro" id="IPR013328">
    <property type="entry name" value="6PGD_dom2"/>
</dbReference>
<dbReference type="PRINTS" id="PR00084">
    <property type="entry name" value="MTLDHDRGNASE"/>
</dbReference>
<keyword evidence="1" id="KW-0560">Oxidoreductase</keyword>
<dbReference type="RefSeq" id="WP_092683069.1">
    <property type="nucleotide sequence ID" value="NZ_FNMZ01000005.1"/>
</dbReference>
<dbReference type="Pfam" id="PF08125">
    <property type="entry name" value="Mannitol_dh_C"/>
    <property type="match status" value="1"/>
</dbReference>